<accession>A0A9P0A265</accession>
<reference evidence="3" key="1">
    <citation type="submission" date="2021-12" db="EMBL/GenBank/DDBJ databases">
        <authorList>
            <person name="King R."/>
        </authorList>
    </citation>
    <scope>NUCLEOTIDE SEQUENCE</scope>
</reference>
<evidence type="ECO:0000256" key="1">
    <source>
        <dbReference type="SAM" id="MobiDB-lite"/>
    </source>
</evidence>
<feature type="compositionally biased region" description="Polar residues" evidence="1">
    <location>
        <begin position="154"/>
        <end position="169"/>
    </location>
</feature>
<evidence type="ECO:0000313" key="4">
    <source>
        <dbReference type="Proteomes" id="UP001152759"/>
    </source>
</evidence>
<dbReference type="Proteomes" id="UP001152759">
    <property type="component" value="Chromosome 10"/>
</dbReference>
<dbReference type="EMBL" id="OU963871">
    <property type="protein sequence ID" value="CAH0382827.1"/>
    <property type="molecule type" value="Genomic_DNA"/>
</dbReference>
<feature type="region of interest" description="Disordered" evidence="1">
    <location>
        <begin position="154"/>
        <end position="213"/>
    </location>
</feature>
<protein>
    <submittedName>
        <fullName evidence="3">Uncharacterized protein</fullName>
    </submittedName>
</protein>
<keyword evidence="2" id="KW-0732">Signal</keyword>
<keyword evidence="4" id="KW-1185">Reference proteome</keyword>
<gene>
    <name evidence="3" type="ORF">BEMITA_LOCUS2325</name>
</gene>
<evidence type="ECO:0000313" key="3">
    <source>
        <dbReference type="EMBL" id="CAH0382827.1"/>
    </source>
</evidence>
<dbReference type="AlphaFoldDB" id="A0A9P0A265"/>
<feature type="chain" id="PRO_5040434805" evidence="2">
    <location>
        <begin position="24"/>
        <end position="255"/>
    </location>
</feature>
<evidence type="ECO:0000256" key="2">
    <source>
        <dbReference type="SAM" id="SignalP"/>
    </source>
</evidence>
<organism evidence="3 4">
    <name type="scientific">Bemisia tabaci</name>
    <name type="common">Sweetpotato whitefly</name>
    <name type="synonym">Aleurodes tabaci</name>
    <dbReference type="NCBI Taxonomy" id="7038"/>
    <lineage>
        <taxon>Eukaryota</taxon>
        <taxon>Metazoa</taxon>
        <taxon>Ecdysozoa</taxon>
        <taxon>Arthropoda</taxon>
        <taxon>Hexapoda</taxon>
        <taxon>Insecta</taxon>
        <taxon>Pterygota</taxon>
        <taxon>Neoptera</taxon>
        <taxon>Paraneoptera</taxon>
        <taxon>Hemiptera</taxon>
        <taxon>Sternorrhyncha</taxon>
        <taxon>Aleyrodoidea</taxon>
        <taxon>Aleyrodidae</taxon>
        <taxon>Aleyrodinae</taxon>
        <taxon>Bemisia</taxon>
    </lineage>
</organism>
<proteinExistence type="predicted"/>
<name>A0A9P0A265_BEMTA</name>
<feature type="signal peptide" evidence="2">
    <location>
        <begin position="1"/>
        <end position="23"/>
    </location>
</feature>
<sequence>MRRGFLFLLSIFSTALFFQRCSAASGRSRHWKGLLMFSGDGCENRCKMKHGFFKDSTGEYQLAAVPKRNLVLKCQCYVSRDLRNLIRSKYGLKEANRYGRLNFFGKTQKGRKRLKAIEFVTYDQLQEITAKRKVAEQERFAAIKRAAATTVNEVASRSKNSSTGENRTSFGGMKEKETNAVGKGGTTEVGQSGTTKVGQNGTTGVGQGKTSSQKNIGAIHQAAIENQSLAALMGKILTEEETEELLNTIGTNGPR</sequence>